<evidence type="ECO:0000259" key="1">
    <source>
        <dbReference type="Pfam" id="PF06733"/>
    </source>
</evidence>
<dbReference type="AlphaFoldDB" id="A0AAV5VLN2"/>
<dbReference type="Pfam" id="PF06733">
    <property type="entry name" value="DEAD_2"/>
    <property type="match status" value="1"/>
</dbReference>
<protein>
    <recommendedName>
        <fullName evidence="1">RAD3-like helicase DEAD domain-containing protein</fullName>
    </recommendedName>
</protein>
<organism evidence="2 3">
    <name type="scientific">Pristionchus fissidentatus</name>
    <dbReference type="NCBI Taxonomy" id="1538716"/>
    <lineage>
        <taxon>Eukaryota</taxon>
        <taxon>Metazoa</taxon>
        <taxon>Ecdysozoa</taxon>
        <taxon>Nematoda</taxon>
        <taxon>Chromadorea</taxon>
        <taxon>Rhabditida</taxon>
        <taxon>Rhabditina</taxon>
        <taxon>Diplogasteromorpha</taxon>
        <taxon>Diplogasteroidea</taxon>
        <taxon>Neodiplogasteridae</taxon>
        <taxon>Pristionchus</taxon>
    </lineage>
</organism>
<dbReference type="Proteomes" id="UP001432322">
    <property type="component" value="Unassembled WGS sequence"/>
</dbReference>
<evidence type="ECO:0000313" key="2">
    <source>
        <dbReference type="EMBL" id="GMT19622.1"/>
    </source>
</evidence>
<accession>A0AAV5VLN2</accession>
<reference evidence="2" key="1">
    <citation type="submission" date="2023-10" db="EMBL/GenBank/DDBJ databases">
        <title>Genome assembly of Pristionchus species.</title>
        <authorList>
            <person name="Yoshida K."/>
            <person name="Sommer R.J."/>
        </authorList>
    </citation>
    <scope>NUCLEOTIDE SEQUENCE</scope>
    <source>
        <strain evidence="2">RS5133</strain>
    </source>
</reference>
<sequence>RRVRIYYGTRTHKQIGQVVKEFGRLDHAPGMTHTILGSREQMCINEGARAHRDVTGACHELISSHGV</sequence>
<gene>
    <name evidence="2" type="ORF">PFISCL1PPCAC_10919</name>
</gene>
<comment type="caution">
    <text evidence="2">The sequence shown here is derived from an EMBL/GenBank/DDBJ whole genome shotgun (WGS) entry which is preliminary data.</text>
</comment>
<dbReference type="PANTHER" id="PTHR11472">
    <property type="entry name" value="DNA REPAIR DEAD HELICASE RAD3/XP-D SUBFAMILY MEMBER"/>
    <property type="match status" value="1"/>
</dbReference>
<proteinExistence type="predicted"/>
<dbReference type="EMBL" id="BTSY01000003">
    <property type="protein sequence ID" value="GMT19622.1"/>
    <property type="molecule type" value="Genomic_DNA"/>
</dbReference>
<dbReference type="GO" id="GO:0006289">
    <property type="term" value="P:nucleotide-excision repair"/>
    <property type="evidence" value="ECO:0007669"/>
    <property type="project" value="TreeGrafter"/>
</dbReference>
<name>A0AAV5VLN2_9BILA</name>
<feature type="domain" description="RAD3-like helicase DEAD" evidence="1">
    <location>
        <begin position="7"/>
        <end position="64"/>
    </location>
</feature>
<dbReference type="GO" id="GO:1990918">
    <property type="term" value="P:double-strand break repair involved in meiotic recombination"/>
    <property type="evidence" value="ECO:0007669"/>
    <property type="project" value="TreeGrafter"/>
</dbReference>
<dbReference type="GO" id="GO:0005634">
    <property type="term" value="C:nucleus"/>
    <property type="evidence" value="ECO:0007669"/>
    <property type="project" value="TreeGrafter"/>
</dbReference>
<dbReference type="InterPro" id="IPR010614">
    <property type="entry name" value="RAD3-like_helicase_DEAD"/>
</dbReference>
<dbReference type="GO" id="GO:0005524">
    <property type="term" value="F:ATP binding"/>
    <property type="evidence" value="ECO:0007669"/>
    <property type="project" value="InterPro"/>
</dbReference>
<keyword evidence="3" id="KW-1185">Reference proteome</keyword>
<dbReference type="GO" id="GO:0003677">
    <property type="term" value="F:DNA binding"/>
    <property type="evidence" value="ECO:0007669"/>
    <property type="project" value="InterPro"/>
</dbReference>
<dbReference type="InterPro" id="IPR027417">
    <property type="entry name" value="P-loop_NTPase"/>
</dbReference>
<feature type="non-terminal residue" evidence="2">
    <location>
        <position position="1"/>
    </location>
</feature>
<feature type="non-terminal residue" evidence="2">
    <location>
        <position position="67"/>
    </location>
</feature>
<evidence type="ECO:0000313" key="3">
    <source>
        <dbReference type="Proteomes" id="UP001432322"/>
    </source>
</evidence>
<dbReference type="PANTHER" id="PTHR11472:SF47">
    <property type="entry name" value="FANCONI ANEMIA GROUP J PROTEIN"/>
    <property type="match status" value="1"/>
</dbReference>
<dbReference type="GO" id="GO:0003678">
    <property type="term" value="F:DNA helicase activity"/>
    <property type="evidence" value="ECO:0007669"/>
    <property type="project" value="InterPro"/>
</dbReference>
<dbReference type="Gene3D" id="3.40.50.300">
    <property type="entry name" value="P-loop containing nucleotide triphosphate hydrolases"/>
    <property type="match status" value="1"/>
</dbReference>
<dbReference type="InterPro" id="IPR045028">
    <property type="entry name" value="DinG/Rad3-like"/>
</dbReference>